<dbReference type="Proteomes" id="UP000245119">
    <property type="component" value="Linkage Group LG8"/>
</dbReference>
<sequence>MPDNKGTSYPCDNNNNHRHANDVTRSRNGATVQPPTTLGKHGHHTDSEDAPSPKPVRTGNTSQAHYDTRLQRATSSSATQQQLPTNWTRQPPPTFSASEKKTNRNPMYGTGHEQEFLTRDEHHKAQMGLDRTHPALMGWIGHTLRKPADTIARQALGWNPQGKRRGGGELVFYAVSAAKAILRQAASPVNRCHVQRKISVPETRNELRAANLHCIGDRR</sequence>
<feature type="region of interest" description="Disordered" evidence="1">
    <location>
        <begin position="1"/>
        <end position="107"/>
    </location>
</feature>
<accession>A0A2T7P036</accession>
<comment type="caution">
    <text evidence="2">The sequence shown here is derived from an EMBL/GenBank/DDBJ whole genome shotgun (WGS) entry which is preliminary data.</text>
</comment>
<feature type="compositionally biased region" description="Low complexity" evidence="1">
    <location>
        <begin position="73"/>
        <end position="82"/>
    </location>
</feature>
<keyword evidence="3" id="KW-1185">Reference proteome</keyword>
<proteinExistence type="predicted"/>
<gene>
    <name evidence="2" type="ORF">C0Q70_14468</name>
</gene>
<evidence type="ECO:0000313" key="2">
    <source>
        <dbReference type="EMBL" id="PVD26790.1"/>
    </source>
</evidence>
<evidence type="ECO:0000313" key="3">
    <source>
        <dbReference type="Proteomes" id="UP000245119"/>
    </source>
</evidence>
<dbReference type="EMBL" id="PZQS01000008">
    <property type="protein sequence ID" value="PVD26790.1"/>
    <property type="molecule type" value="Genomic_DNA"/>
</dbReference>
<protein>
    <submittedName>
        <fullName evidence="2">Uncharacterized protein</fullName>
    </submittedName>
</protein>
<name>A0A2T7P036_POMCA</name>
<organism evidence="2 3">
    <name type="scientific">Pomacea canaliculata</name>
    <name type="common">Golden apple snail</name>
    <dbReference type="NCBI Taxonomy" id="400727"/>
    <lineage>
        <taxon>Eukaryota</taxon>
        <taxon>Metazoa</taxon>
        <taxon>Spiralia</taxon>
        <taxon>Lophotrochozoa</taxon>
        <taxon>Mollusca</taxon>
        <taxon>Gastropoda</taxon>
        <taxon>Caenogastropoda</taxon>
        <taxon>Architaenioglossa</taxon>
        <taxon>Ampullarioidea</taxon>
        <taxon>Ampullariidae</taxon>
        <taxon>Pomacea</taxon>
    </lineage>
</organism>
<reference evidence="2 3" key="1">
    <citation type="submission" date="2018-04" db="EMBL/GenBank/DDBJ databases">
        <title>The genome of golden apple snail Pomacea canaliculata provides insight into stress tolerance and invasive adaptation.</title>
        <authorList>
            <person name="Liu C."/>
            <person name="Liu B."/>
            <person name="Ren Y."/>
            <person name="Zhang Y."/>
            <person name="Wang H."/>
            <person name="Li S."/>
            <person name="Jiang F."/>
            <person name="Yin L."/>
            <person name="Zhang G."/>
            <person name="Qian W."/>
            <person name="Fan W."/>
        </authorList>
    </citation>
    <scope>NUCLEOTIDE SEQUENCE [LARGE SCALE GENOMIC DNA]</scope>
    <source>
        <strain evidence="2">SZHN2017</strain>
        <tissue evidence="2">Muscle</tissue>
    </source>
</reference>
<evidence type="ECO:0000256" key="1">
    <source>
        <dbReference type="SAM" id="MobiDB-lite"/>
    </source>
</evidence>
<dbReference type="AlphaFoldDB" id="A0A2T7P036"/>
<feature type="compositionally biased region" description="Polar residues" evidence="1">
    <location>
        <begin position="1"/>
        <end position="14"/>
    </location>
</feature>
<feature type="compositionally biased region" description="Polar residues" evidence="1">
    <location>
        <begin position="26"/>
        <end position="36"/>
    </location>
</feature>